<dbReference type="InterPro" id="IPR036291">
    <property type="entry name" value="NAD(P)-bd_dom_sf"/>
</dbReference>
<organism evidence="2 3">
    <name type="scientific">Fusarium oxysporum f. sp. lycopersici (strain 4287 / CBS 123668 / FGSC 9935 / NRRL 34936)</name>
    <name type="common">Fusarium vascular wilt of tomato</name>
    <dbReference type="NCBI Taxonomy" id="426428"/>
    <lineage>
        <taxon>Eukaryota</taxon>
        <taxon>Fungi</taxon>
        <taxon>Dikarya</taxon>
        <taxon>Ascomycota</taxon>
        <taxon>Pezizomycotina</taxon>
        <taxon>Sordariomycetes</taxon>
        <taxon>Hypocreomycetidae</taxon>
        <taxon>Hypocreales</taxon>
        <taxon>Nectriaceae</taxon>
        <taxon>Fusarium</taxon>
        <taxon>Fusarium oxysporum species complex</taxon>
    </lineage>
</organism>
<dbReference type="GO" id="GO:0016491">
    <property type="term" value="F:oxidoreductase activity"/>
    <property type="evidence" value="ECO:0007669"/>
    <property type="project" value="InterPro"/>
</dbReference>
<dbReference type="PANTHER" id="PTHR11695">
    <property type="entry name" value="ALCOHOL DEHYDROGENASE RELATED"/>
    <property type="match status" value="1"/>
</dbReference>
<dbReference type="Gene3D" id="3.90.180.10">
    <property type="entry name" value="Medium-chain alcohol dehydrogenases, catalytic domain"/>
    <property type="match status" value="1"/>
</dbReference>
<reference evidence="2" key="1">
    <citation type="submission" date="2007-04" db="EMBL/GenBank/DDBJ databases">
        <authorList>
            <consortium name="The Broad Institute Genome Sequencing Platform"/>
            <person name="Birren B."/>
            <person name="Lander E."/>
            <person name="Galagan J."/>
            <person name="Nusbaum C."/>
            <person name="Devon K."/>
            <person name="Ma L.-J."/>
            <person name="Jaffe D."/>
            <person name="Butler J."/>
            <person name="Alvarez P."/>
            <person name="Gnerre S."/>
            <person name="Grabherr M."/>
            <person name="Kleber M."/>
            <person name="Mauceli E."/>
            <person name="Brockman W."/>
            <person name="MacCallum I.A."/>
            <person name="Young S."/>
            <person name="LaButti K."/>
            <person name="DeCaprio D."/>
            <person name="Crawford M."/>
            <person name="Koehrsen M."/>
            <person name="Engels R."/>
            <person name="Montgomery P."/>
            <person name="Pearson M."/>
            <person name="Howarth C."/>
            <person name="Larson L."/>
            <person name="White J."/>
            <person name="O'Leary S."/>
            <person name="Kodira C."/>
            <person name="Zeng Q."/>
            <person name="Yandava C."/>
            <person name="Alvarado L."/>
            <person name="Kistler C."/>
            <person name="Shim W.-B."/>
            <person name="Kang S."/>
            <person name="Woloshuk C."/>
        </authorList>
    </citation>
    <scope>NUCLEOTIDE SEQUENCE</scope>
    <source>
        <strain evidence="2">4287</strain>
    </source>
</reference>
<dbReference type="KEGG" id="fox:FOXG_06999"/>
<gene>
    <name evidence="2" type="ORF">FOXG_06999</name>
</gene>
<evidence type="ECO:0000313" key="2">
    <source>
        <dbReference type="EMBL" id="KNB06212.1"/>
    </source>
</evidence>
<dbReference type="InterPro" id="IPR050700">
    <property type="entry name" value="YIM1/Zinc_Alcohol_DH_Fams"/>
</dbReference>
<reference evidence="2" key="2">
    <citation type="journal article" date="2010" name="Nature">
        <title>Comparative genomics reveals mobile pathogenicity chromosomes in Fusarium.</title>
        <authorList>
            <person name="Ma L.J."/>
            <person name="van der Does H.C."/>
            <person name="Borkovich K.A."/>
            <person name="Coleman J.J."/>
            <person name="Daboussi M.J."/>
            <person name="Di Pietro A."/>
            <person name="Dufresne M."/>
            <person name="Freitag M."/>
            <person name="Grabherr M."/>
            <person name="Henrissat B."/>
            <person name="Houterman P.M."/>
            <person name="Kang S."/>
            <person name="Shim W.B."/>
            <person name="Woloshuk C."/>
            <person name="Xie X."/>
            <person name="Xu J.R."/>
            <person name="Antoniw J."/>
            <person name="Baker S.E."/>
            <person name="Bluhm B.H."/>
            <person name="Breakspear A."/>
            <person name="Brown D.W."/>
            <person name="Butchko R.A."/>
            <person name="Chapman S."/>
            <person name="Coulson R."/>
            <person name="Coutinho P.M."/>
            <person name="Danchin E.G."/>
            <person name="Diener A."/>
            <person name="Gale L.R."/>
            <person name="Gardiner D.M."/>
            <person name="Goff S."/>
            <person name="Hammond-Kosack K.E."/>
            <person name="Hilburn K."/>
            <person name="Hua-Van A."/>
            <person name="Jonkers W."/>
            <person name="Kazan K."/>
            <person name="Kodira C.D."/>
            <person name="Koehrsen M."/>
            <person name="Kumar L."/>
            <person name="Lee Y.H."/>
            <person name="Li L."/>
            <person name="Manners J.M."/>
            <person name="Miranda-Saavedra D."/>
            <person name="Mukherjee M."/>
            <person name="Park G."/>
            <person name="Park J."/>
            <person name="Park S.Y."/>
            <person name="Proctor R.H."/>
            <person name="Regev A."/>
            <person name="Ruiz-Roldan M.C."/>
            <person name="Sain D."/>
            <person name="Sakthikumar S."/>
            <person name="Sykes S."/>
            <person name="Schwartz D.C."/>
            <person name="Turgeon B.G."/>
            <person name="Wapinski I."/>
            <person name="Yoder O."/>
            <person name="Young S."/>
            <person name="Zeng Q."/>
            <person name="Zhou S."/>
            <person name="Galagan J."/>
            <person name="Cuomo C.A."/>
            <person name="Kistler H.C."/>
            <person name="Rep M."/>
        </authorList>
    </citation>
    <scope>NUCLEOTIDE SEQUENCE [LARGE SCALE GENOMIC DNA]</scope>
    <source>
        <strain evidence="2">4287</strain>
    </source>
</reference>
<dbReference type="AlphaFoldDB" id="A0A0J9WMV9"/>
<evidence type="ECO:0000259" key="1">
    <source>
        <dbReference type="SMART" id="SM00829"/>
    </source>
</evidence>
<dbReference type="InterPro" id="IPR011032">
    <property type="entry name" value="GroES-like_sf"/>
</dbReference>
<proteinExistence type="predicted"/>
<dbReference type="CDD" id="cd08267">
    <property type="entry name" value="MDR1"/>
    <property type="match status" value="1"/>
</dbReference>
<accession>A0A0J9WMV9</accession>
<dbReference type="GO" id="GO:0005739">
    <property type="term" value="C:mitochondrion"/>
    <property type="evidence" value="ECO:0007669"/>
    <property type="project" value="TreeGrafter"/>
</dbReference>
<dbReference type="RefSeq" id="XP_018244257.1">
    <property type="nucleotide sequence ID" value="XM_018385635.1"/>
</dbReference>
<dbReference type="SMART" id="SM00829">
    <property type="entry name" value="PKS_ER"/>
    <property type="match status" value="1"/>
</dbReference>
<dbReference type="OrthoDB" id="201656at2759"/>
<dbReference type="InterPro" id="IPR013154">
    <property type="entry name" value="ADH-like_N"/>
</dbReference>
<dbReference type="Pfam" id="PF13602">
    <property type="entry name" value="ADH_zinc_N_2"/>
    <property type="match status" value="1"/>
</dbReference>
<dbReference type="GeneID" id="28948764"/>
<evidence type="ECO:0000313" key="3">
    <source>
        <dbReference type="Proteomes" id="UP000009097"/>
    </source>
</evidence>
<dbReference type="VEuPathDB" id="FungiDB:FOXG_06999"/>
<dbReference type="Gene3D" id="3.40.50.720">
    <property type="entry name" value="NAD(P)-binding Rossmann-like Domain"/>
    <property type="match status" value="1"/>
</dbReference>
<dbReference type="SUPFAM" id="SSF51735">
    <property type="entry name" value="NAD(P)-binding Rossmann-fold domains"/>
    <property type="match status" value="1"/>
</dbReference>
<dbReference type="EMBL" id="DS231704">
    <property type="protein sequence ID" value="KNB06212.1"/>
    <property type="molecule type" value="Genomic_DNA"/>
</dbReference>
<dbReference type="Proteomes" id="UP000009097">
    <property type="component" value="Unassembled WGS sequence"/>
</dbReference>
<sequence>MRSKSLLLNSLKHSQSLAETITEMASNSTLPLTMRAVQWRSIKGGIEKNLKPVMDAKLPKHAHSLPKGHTLVKVAYASLNHLDYKVVEMPLCNIMFPKPATPGLDFSGTIVSTMLDDFEEGQRVFGRTELLSGGTMAEYVVVGGAGIAALPDGVFLKEAACIGICGTTALQCLQPFLQPGDRVFINGGSGGVGIFAIQIAKALGCSHVTTTCSAANAEFCRNLGADEIIDYNSENSLEVLKKSEEQFDCIFDTVFINPDMYWQCYQYLKPHGTYVCVGLPPRFQTLKSILTIKLLPRWLGGGKRKFKYHSVIANQRDFTQVAGWIRDGKINTFIEQEFALDDAGRAYARLKAGRTRGKLVVRVGGEPGSGQYDLDL</sequence>
<dbReference type="InterPro" id="IPR020843">
    <property type="entry name" value="ER"/>
</dbReference>
<dbReference type="PANTHER" id="PTHR11695:SF294">
    <property type="entry name" value="RETICULON-4-INTERACTING PROTEIN 1, MITOCHONDRIAL"/>
    <property type="match status" value="1"/>
</dbReference>
<protein>
    <recommendedName>
        <fullName evidence="1">Enoyl reductase (ER) domain-containing protein</fullName>
    </recommendedName>
</protein>
<dbReference type="SUPFAM" id="SSF50129">
    <property type="entry name" value="GroES-like"/>
    <property type="match status" value="1"/>
</dbReference>
<feature type="domain" description="Enoyl reductase (ER)" evidence="1">
    <location>
        <begin position="45"/>
        <end position="361"/>
    </location>
</feature>
<name>A0A0J9WMV9_FUSO4</name>
<dbReference type="Pfam" id="PF08240">
    <property type="entry name" value="ADH_N"/>
    <property type="match status" value="1"/>
</dbReference>